<protein>
    <submittedName>
        <fullName evidence="1">Uncharacterized protein</fullName>
    </submittedName>
</protein>
<dbReference type="OrthoDB" id="3548269at2759"/>
<gene>
    <name evidence="1" type="ORF">RAG0_01516</name>
</gene>
<evidence type="ECO:0000313" key="2">
    <source>
        <dbReference type="Proteomes" id="UP000178912"/>
    </source>
</evidence>
<sequence>MAAQDDRPEPEEMTYLFRNCDHEYVGNFANRPENTESIQGPEPFQRDILEQLSLVRSSQNGFLDLGSVFLGASPLVSEYKISRDVTQPNANVIFPRFCLPCLTARKARLRALGEDEVCVFSEDEKGWLKSEKLAYGRVLAESMDFKWGNKAHMDLALRLPNPYVPVGMYYAG</sequence>
<proteinExistence type="predicted"/>
<accession>A0A1E1JX47</accession>
<dbReference type="Proteomes" id="UP000178912">
    <property type="component" value="Unassembled WGS sequence"/>
</dbReference>
<organism evidence="1 2">
    <name type="scientific">Rhynchosporium agropyri</name>
    <dbReference type="NCBI Taxonomy" id="914238"/>
    <lineage>
        <taxon>Eukaryota</taxon>
        <taxon>Fungi</taxon>
        <taxon>Dikarya</taxon>
        <taxon>Ascomycota</taxon>
        <taxon>Pezizomycotina</taxon>
        <taxon>Leotiomycetes</taxon>
        <taxon>Helotiales</taxon>
        <taxon>Ploettnerulaceae</taxon>
        <taxon>Rhynchosporium</taxon>
    </lineage>
</organism>
<keyword evidence="2" id="KW-1185">Reference proteome</keyword>
<evidence type="ECO:0000313" key="1">
    <source>
        <dbReference type="EMBL" id="CZS90428.1"/>
    </source>
</evidence>
<dbReference type="EMBL" id="FJUX01000005">
    <property type="protein sequence ID" value="CZS90428.1"/>
    <property type="molecule type" value="Genomic_DNA"/>
</dbReference>
<reference evidence="2" key="1">
    <citation type="submission" date="2016-03" db="EMBL/GenBank/DDBJ databases">
        <authorList>
            <person name="Guldener U."/>
        </authorList>
    </citation>
    <scope>NUCLEOTIDE SEQUENCE [LARGE SCALE GENOMIC DNA]</scope>
    <source>
        <strain evidence="2">04CH-RAC-A.6.1</strain>
    </source>
</reference>
<name>A0A1E1JX47_9HELO</name>
<dbReference type="AlphaFoldDB" id="A0A1E1JX47"/>